<keyword evidence="2" id="KW-0808">Transferase</keyword>
<keyword evidence="3" id="KW-1185">Reference proteome</keyword>
<keyword evidence="2" id="KW-0418">Kinase</keyword>
<dbReference type="SMART" id="SM00220">
    <property type="entry name" value="S_TKc"/>
    <property type="match status" value="1"/>
</dbReference>
<evidence type="ECO:0000259" key="1">
    <source>
        <dbReference type="PROSITE" id="PS50011"/>
    </source>
</evidence>
<dbReference type="OrthoDB" id="5986190at2759"/>
<dbReference type="GO" id="GO:0004674">
    <property type="term" value="F:protein serine/threonine kinase activity"/>
    <property type="evidence" value="ECO:0007669"/>
    <property type="project" value="TreeGrafter"/>
</dbReference>
<proteinExistence type="predicted"/>
<evidence type="ECO:0000313" key="3">
    <source>
        <dbReference type="Proteomes" id="UP000813461"/>
    </source>
</evidence>
<dbReference type="Pfam" id="PF00069">
    <property type="entry name" value="Pkinase"/>
    <property type="match status" value="1"/>
</dbReference>
<dbReference type="InterPro" id="IPR008271">
    <property type="entry name" value="Ser/Thr_kinase_AS"/>
</dbReference>
<dbReference type="PANTHER" id="PTHR24359">
    <property type="entry name" value="SERINE/THREONINE-PROTEIN KINASE SBK1"/>
    <property type="match status" value="1"/>
</dbReference>
<reference evidence="2" key="1">
    <citation type="journal article" date="2021" name="Nat. Commun.">
        <title>Genetic determinants of endophytism in the Arabidopsis root mycobiome.</title>
        <authorList>
            <person name="Mesny F."/>
            <person name="Miyauchi S."/>
            <person name="Thiergart T."/>
            <person name="Pickel B."/>
            <person name="Atanasova L."/>
            <person name="Karlsson M."/>
            <person name="Huettel B."/>
            <person name="Barry K.W."/>
            <person name="Haridas S."/>
            <person name="Chen C."/>
            <person name="Bauer D."/>
            <person name="Andreopoulos W."/>
            <person name="Pangilinan J."/>
            <person name="LaButti K."/>
            <person name="Riley R."/>
            <person name="Lipzen A."/>
            <person name="Clum A."/>
            <person name="Drula E."/>
            <person name="Henrissat B."/>
            <person name="Kohler A."/>
            <person name="Grigoriev I.V."/>
            <person name="Martin F.M."/>
            <person name="Hacquard S."/>
        </authorList>
    </citation>
    <scope>NUCLEOTIDE SEQUENCE</scope>
    <source>
        <strain evidence="2">MPI-SDFR-AT-0120</strain>
    </source>
</reference>
<protein>
    <submittedName>
        <fullName evidence="2">Kinase-like domain-containing protein</fullName>
    </submittedName>
</protein>
<organism evidence="2 3">
    <name type="scientific">Paraphoma chrysanthemicola</name>
    <dbReference type="NCBI Taxonomy" id="798071"/>
    <lineage>
        <taxon>Eukaryota</taxon>
        <taxon>Fungi</taxon>
        <taxon>Dikarya</taxon>
        <taxon>Ascomycota</taxon>
        <taxon>Pezizomycotina</taxon>
        <taxon>Dothideomycetes</taxon>
        <taxon>Pleosporomycetidae</taxon>
        <taxon>Pleosporales</taxon>
        <taxon>Pleosporineae</taxon>
        <taxon>Phaeosphaeriaceae</taxon>
        <taxon>Paraphoma</taxon>
    </lineage>
</organism>
<dbReference type="Proteomes" id="UP000813461">
    <property type="component" value="Unassembled WGS sequence"/>
</dbReference>
<comment type="caution">
    <text evidence="2">The sequence shown here is derived from an EMBL/GenBank/DDBJ whole genome shotgun (WGS) entry which is preliminary data.</text>
</comment>
<dbReference type="GO" id="GO:0005524">
    <property type="term" value="F:ATP binding"/>
    <property type="evidence" value="ECO:0007669"/>
    <property type="project" value="InterPro"/>
</dbReference>
<accession>A0A8K0VX96</accession>
<dbReference type="SUPFAM" id="SSF56112">
    <property type="entry name" value="Protein kinase-like (PK-like)"/>
    <property type="match status" value="1"/>
</dbReference>
<name>A0A8K0VX96_9PLEO</name>
<dbReference type="PROSITE" id="PS50011">
    <property type="entry name" value="PROTEIN_KINASE_DOM"/>
    <property type="match status" value="1"/>
</dbReference>
<dbReference type="AlphaFoldDB" id="A0A8K0VX96"/>
<evidence type="ECO:0000313" key="2">
    <source>
        <dbReference type="EMBL" id="KAH7083885.1"/>
    </source>
</evidence>
<dbReference type="PROSITE" id="PS00108">
    <property type="entry name" value="PROTEIN_KINASE_ST"/>
    <property type="match status" value="1"/>
</dbReference>
<dbReference type="PANTHER" id="PTHR24359:SF1">
    <property type="entry name" value="INHIBITOR OF NUCLEAR FACTOR KAPPA-B KINASE EPSILON SUBUNIT HOMOLOG 1-RELATED"/>
    <property type="match status" value="1"/>
</dbReference>
<dbReference type="SUPFAM" id="SSF82171">
    <property type="entry name" value="DPP6 N-terminal domain-like"/>
    <property type="match status" value="1"/>
</dbReference>
<dbReference type="Gene3D" id="1.10.510.10">
    <property type="entry name" value="Transferase(Phosphotransferase) domain 1"/>
    <property type="match status" value="1"/>
</dbReference>
<dbReference type="InterPro" id="IPR000719">
    <property type="entry name" value="Prot_kinase_dom"/>
</dbReference>
<feature type="domain" description="Protein kinase" evidence="1">
    <location>
        <begin position="176"/>
        <end position="536"/>
    </location>
</feature>
<dbReference type="InterPro" id="IPR011009">
    <property type="entry name" value="Kinase-like_dom_sf"/>
</dbReference>
<dbReference type="EMBL" id="JAGMVJ010000013">
    <property type="protein sequence ID" value="KAH7083885.1"/>
    <property type="molecule type" value="Genomic_DNA"/>
</dbReference>
<sequence>MAYDFRTLRDSLYISLAESAFVPRIWVDAQNTFVDQIEQRFFPAGTSETVLTASKLERVFNHVVATQEGRSLGIGARQLARHFESRKLHTFLAILITTKCDIEPLVSFTACLVAPSSWTDAHQTLATLPIERRESISYVLGDDVTADLFFKSQHDFFAPIIEKNKEVKGKYRRLPYVEEKLIGQGSFGKIYEVVISPHHFKDGHGMSNNTGLRLARKDFELSAEDRAHEKERDVLREIVRNAKKHNNIMKSLGSLEIGSTYSLFMPLAECDLKQYMEKNPTAPETPSQKAQIVQSCVGLAGAIFFLHEELESPVYEKLSCFHMDLKPQNILVVHDPETGEQYWKLSDFNMSRVKMKPKPLDEPLSLRRSLTFNDNHLEINKLFKRRAPGIADASIADYTMNRRGWGTYLAPEACIDGYRVQAESDTWSLGCVISVVFSYLYGGQPAVTEFANLRSKNGLDTFFSFSGNNEPHKLSDAQLNDAVKRWHNQLRMETKKRNTGEGAIFDGMIKFLGQKVLVIDPKQRQQTKDIRDQLIIAFKAFRSMAGEGPISPRHPQSRFSMSRLRNAPWRRRSDVEVNQDWRMPFATDVRSCVFGPNAHPMVCITDHTIYAYSLDHVLISEDTEDFHENLMIYGQATPSVRGRQWTQVGVTNQFIVAATNHHEFECYIYHISTPGNHNTRLELIHHWEVKLPRIWKLAVSPDAQYVAFVLCHNGARDATGLLYITRLDYGEASQPESRFYSIISSSSEGSSNSSTPLGRPITLPCPAEDVCELRFSEVNGLYVVSKPRHSNSSTGNVMHVYAWSIQGTRRTALTPCAIRHEGRDDLLHGLFTCFAPFNRDLAFVMLSEERRIIVRAWNLQRYLQSNARGYRLLHILVDQDDQQILAFGTREAHNDLHLLSIPASNMREELNLRPGHRLPGLTYHSRFVAAVNTTSAGTITRRCVLIAALEGATIRIVRHSLEL</sequence>
<gene>
    <name evidence="2" type="ORF">FB567DRAFT_93632</name>
</gene>